<dbReference type="PROSITE" id="PS51186">
    <property type="entry name" value="GNAT"/>
    <property type="match status" value="1"/>
</dbReference>
<feature type="domain" description="N-acetyltransferase" evidence="2">
    <location>
        <begin position="29"/>
        <end position="175"/>
    </location>
</feature>
<feature type="region of interest" description="Disordered" evidence="1">
    <location>
        <begin position="1"/>
        <end position="27"/>
    </location>
</feature>
<reference evidence="3 4" key="1">
    <citation type="journal article" date="2019" name="Int. J. Syst. Evol. Microbiol.">
        <title>The Global Catalogue of Microorganisms (GCM) 10K type strain sequencing project: providing services to taxonomists for standard genome sequencing and annotation.</title>
        <authorList>
            <consortium name="The Broad Institute Genomics Platform"/>
            <consortium name="The Broad Institute Genome Sequencing Center for Infectious Disease"/>
            <person name="Wu L."/>
            <person name="Ma J."/>
        </authorList>
    </citation>
    <scope>NUCLEOTIDE SEQUENCE [LARGE SCALE GENOMIC DNA]</scope>
    <source>
        <strain evidence="3 4">XZYJT29</strain>
    </source>
</reference>
<sequence>MTGRTYPDDPADSFPEPPLSFTDGEDREIRIEDSGVDDFDALVEMYGEFDPADRAQGIPPVKEEAIREWLDTLLSEESINVVAVHDGAPVGHAILVPDREEAFELAVFVLGDYQSAGIGTKLLQALLGHGQAEGVEHVWLTVERWNEPAIALYEKLGFETSNAESFELEMSIRLR</sequence>
<dbReference type="RefSeq" id="WP_274325873.1">
    <property type="nucleotide sequence ID" value="NZ_CP118158.1"/>
</dbReference>
<dbReference type="AlphaFoldDB" id="A0ABD5XYZ3"/>
<dbReference type="InterPro" id="IPR050276">
    <property type="entry name" value="MshD_Acetyltransferase"/>
</dbReference>
<dbReference type="PANTHER" id="PTHR43617">
    <property type="entry name" value="L-AMINO ACID N-ACETYLTRANSFERASE"/>
    <property type="match status" value="1"/>
</dbReference>
<accession>A0ABD5XYZ3</accession>
<dbReference type="InterPro" id="IPR016181">
    <property type="entry name" value="Acyl_CoA_acyltransferase"/>
</dbReference>
<dbReference type="PANTHER" id="PTHR43617:SF34">
    <property type="entry name" value="PUTATIVE-RELATED"/>
    <property type="match status" value="1"/>
</dbReference>
<dbReference type="GeneID" id="78820599"/>
<dbReference type="Gene3D" id="3.40.630.30">
    <property type="match status" value="1"/>
</dbReference>
<dbReference type="EC" id="2.3.-.-" evidence="3"/>
<dbReference type="CDD" id="cd04301">
    <property type="entry name" value="NAT_SF"/>
    <property type="match status" value="1"/>
</dbReference>
<proteinExistence type="predicted"/>
<keyword evidence="3" id="KW-0808">Transferase</keyword>
<evidence type="ECO:0000259" key="2">
    <source>
        <dbReference type="PROSITE" id="PS51186"/>
    </source>
</evidence>
<comment type="caution">
    <text evidence="3">The sequence shown here is derived from an EMBL/GenBank/DDBJ whole genome shotgun (WGS) entry which is preliminary data.</text>
</comment>
<protein>
    <submittedName>
        <fullName evidence="3">GNAT family N-acetyltransferase</fullName>
        <ecNumber evidence="3">2.3.-.-</ecNumber>
    </submittedName>
</protein>
<dbReference type="EMBL" id="JBHTAS010000001">
    <property type="protein sequence ID" value="MFC7140313.1"/>
    <property type="molecule type" value="Genomic_DNA"/>
</dbReference>
<organism evidence="3 4">
    <name type="scientific">Halosimplex aquaticum</name>
    <dbReference type="NCBI Taxonomy" id="3026162"/>
    <lineage>
        <taxon>Archaea</taxon>
        <taxon>Methanobacteriati</taxon>
        <taxon>Methanobacteriota</taxon>
        <taxon>Stenosarchaea group</taxon>
        <taxon>Halobacteria</taxon>
        <taxon>Halobacteriales</taxon>
        <taxon>Haloarculaceae</taxon>
        <taxon>Halosimplex</taxon>
    </lineage>
</organism>
<dbReference type="Pfam" id="PF00583">
    <property type="entry name" value="Acetyltransf_1"/>
    <property type="match status" value="1"/>
</dbReference>
<gene>
    <name evidence="3" type="ORF">ACFQMA_10795</name>
</gene>
<evidence type="ECO:0000313" key="4">
    <source>
        <dbReference type="Proteomes" id="UP001596432"/>
    </source>
</evidence>
<keyword evidence="4" id="KW-1185">Reference proteome</keyword>
<keyword evidence="3" id="KW-0012">Acyltransferase</keyword>
<dbReference type="GO" id="GO:0016746">
    <property type="term" value="F:acyltransferase activity"/>
    <property type="evidence" value="ECO:0007669"/>
    <property type="project" value="UniProtKB-KW"/>
</dbReference>
<dbReference type="Proteomes" id="UP001596432">
    <property type="component" value="Unassembled WGS sequence"/>
</dbReference>
<dbReference type="SUPFAM" id="SSF55729">
    <property type="entry name" value="Acyl-CoA N-acyltransferases (Nat)"/>
    <property type="match status" value="1"/>
</dbReference>
<evidence type="ECO:0000256" key="1">
    <source>
        <dbReference type="SAM" id="MobiDB-lite"/>
    </source>
</evidence>
<name>A0ABD5XYZ3_9EURY</name>
<dbReference type="InterPro" id="IPR000182">
    <property type="entry name" value="GNAT_dom"/>
</dbReference>
<evidence type="ECO:0000313" key="3">
    <source>
        <dbReference type="EMBL" id="MFC7140313.1"/>
    </source>
</evidence>